<dbReference type="AlphaFoldDB" id="A0A2R6NHF2"/>
<proteinExistence type="predicted"/>
<name>A0A2R6NHF2_9APHY</name>
<evidence type="ECO:0000313" key="2">
    <source>
        <dbReference type="Proteomes" id="UP000186601"/>
    </source>
</evidence>
<organism evidence="1 2">
    <name type="scientific">Hermanssonia centrifuga</name>
    <dbReference type="NCBI Taxonomy" id="98765"/>
    <lineage>
        <taxon>Eukaryota</taxon>
        <taxon>Fungi</taxon>
        <taxon>Dikarya</taxon>
        <taxon>Basidiomycota</taxon>
        <taxon>Agaricomycotina</taxon>
        <taxon>Agaricomycetes</taxon>
        <taxon>Polyporales</taxon>
        <taxon>Meruliaceae</taxon>
        <taxon>Hermanssonia</taxon>
    </lineage>
</organism>
<gene>
    <name evidence="1" type="ORF">PHLCEN_2v12357</name>
</gene>
<sequence>MYYGRWYHKQSIWHPWRNVRRAYTRYSFAESISSKLEGSKKNQGIAISNANITSPRSASSRTISIAEFGLMTQQEFMANWQCKTHLPLPPRHPAYVFVHALRPGDVHIR</sequence>
<accession>A0A2R6NHF2</accession>
<protein>
    <submittedName>
        <fullName evidence="1">Uncharacterized protein</fullName>
    </submittedName>
</protein>
<reference evidence="1 2" key="1">
    <citation type="submission" date="2018-02" db="EMBL/GenBank/DDBJ databases">
        <title>Genome sequence of the basidiomycete white-rot fungus Phlebia centrifuga.</title>
        <authorList>
            <person name="Granchi Z."/>
            <person name="Peng M."/>
            <person name="de Vries R.P."/>
            <person name="Hilden K."/>
            <person name="Makela M.R."/>
            <person name="Grigoriev I."/>
            <person name="Riley R."/>
        </authorList>
    </citation>
    <scope>NUCLEOTIDE SEQUENCE [LARGE SCALE GENOMIC DNA]</scope>
    <source>
        <strain evidence="1 2">FBCC195</strain>
    </source>
</reference>
<dbReference type="EMBL" id="MLYV02001244">
    <property type="protein sequence ID" value="PSR71753.1"/>
    <property type="molecule type" value="Genomic_DNA"/>
</dbReference>
<keyword evidence="2" id="KW-1185">Reference proteome</keyword>
<dbReference type="Proteomes" id="UP000186601">
    <property type="component" value="Unassembled WGS sequence"/>
</dbReference>
<comment type="caution">
    <text evidence="1">The sequence shown here is derived from an EMBL/GenBank/DDBJ whole genome shotgun (WGS) entry which is preliminary data.</text>
</comment>
<evidence type="ECO:0000313" key="1">
    <source>
        <dbReference type="EMBL" id="PSR71753.1"/>
    </source>
</evidence>